<dbReference type="RefSeq" id="WP_122190368.1">
    <property type="nucleotide sequence ID" value="NZ_RFFH01000012.1"/>
</dbReference>
<evidence type="ECO:0008006" key="4">
    <source>
        <dbReference type="Google" id="ProtNLM"/>
    </source>
</evidence>
<proteinExistence type="predicted"/>
<reference evidence="2 3" key="1">
    <citation type="submission" date="2018-10" db="EMBL/GenBank/DDBJ databases">
        <title>Isolation from cow dung.</title>
        <authorList>
            <person name="Ling L."/>
        </authorList>
    </citation>
    <scope>NUCLEOTIDE SEQUENCE [LARGE SCALE GENOMIC DNA]</scope>
    <source>
        <strain evidence="2 3">NEAU-LL90</strain>
    </source>
</reference>
<dbReference type="InterPro" id="IPR006311">
    <property type="entry name" value="TAT_signal"/>
</dbReference>
<evidence type="ECO:0000313" key="2">
    <source>
        <dbReference type="EMBL" id="RMI29855.1"/>
    </source>
</evidence>
<feature type="signal peptide" evidence="1">
    <location>
        <begin position="1"/>
        <end position="25"/>
    </location>
</feature>
<comment type="caution">
    <text evidence="2">The sequence shown here is derived from an EMBL/GenBank/DDBJ whole genome shotgun (WGS) entry which is preliminary data.</text>
</comment>
<sequence>MTTRNTRILGLGVLGAAAALTSVVAAPGADAAMTIGLAPNAVATSGCATTIVASGGTPGQTLTVTDNGTPLGGVSAGIISLTGGLTLTWLPEGAGVHNLVATSNGVSVTTPITVAANTGAGSTGCGPASMLKTGLAFIGFGSVAPFLGL</sequence>
<dbReference type="PROSITE" id="PS51318">
    <property type="entry name" value="TAT"/>
    <property type="match status" value="1"/>
</dbReference>
<organism evidence="2 3">
    <name type="scientific">Nocardia stercoris</name>
    <dbReference type="NCBI Taxonomy" id="2483361"/>
    <lineage>
        <taxon>Bacteria</taxon>
        <taxon>Bacillati</taxon>
        <taxon>Actinomycetota</taxon>
        <taxon>Actinomycetes</taxon>
        <taxon>Mycobacteriales</taxon>
        <taxon>Nocardiaceae</taxon>
        <taxon>Nocardia</taxon>
    </lineage>
</organism>
<keyword evidence="1" id="KW-0732">Signal</keyword>
<dbReference type="EMBL" id="RFFH01000012">
    <property type="protein sequence ID" value="RMI29855.1"/>
    <property type="molecule type" value="Genomic_DNA"/>
</dbReference>
<dbReference type="AlphaFoldDB" id="A0A3M2L211"/>
<name>A0A3M2L211_9NOCA</name>
<protein>
    <recommendedName>
        <fullName evidence="4">Ig-like domain repeat protein</fullName>
    </recommendedName>
</protein>
<evidence type="ECO:0000256" key="1">
    <source>
        <dbReference type="SAM" id="SignalP"/>
    </source>
</evidence>
<dbReference type="Proteomes" id="UP000279275">
    <property type="component" value="Unassembled WGS sequence"/>
</dbReference>
<accession>A0A3M2L211</accession>
<keyword evidence="3" id="KW-1185">Reference proteome</keyword>
<evidence type="ECO:0000313" key="3">
    <source>
        <dbReference type="Proteomes" id="UP000279275"/>
    </source>
</evidence>
<gene>
    <name evidence="2" type="ORF">EBN03_23960</name>
</gene>
<feature type="chain" id="PRO_5039341018" description="Ig-like domain repeat protein" evidence="1">
    <location>
        <begin position="26"/>
        <end position="149"/>
    </location>
</feature>